<dbReference type="Gene3D" id="3.40.50.12780">
    <property type="entry name" value="N-terminal domain of ligase-like"/>
    <property type="match status" value="1"/>
</dbReference>
<dbReference type="Gene3D" id="3.30.300.30">
    <property type="match status" value="1"/>
</dbReference>
<dbReference type="GO" id="GO:0031956">
    <property type="term" value="F:medium-chain fatty acid-CoA ligase activity"/>
    <property type="evidence" value="ECO:0007669"/>
    <property type="project" value="TreeGrafter"/>
</dbReference>
<dbReference type="Proteomes" id="UP000054498">
    <property type="component" value="Unassembled WGS sequence"/>
</dbReference>
<dbReference type="AlphaFoldDB" id="A0A0D2MY03"/>
<feature type="region of interest" description="Disordered" evidence="2">
    <location>
        <begin position="138"/>
        <end position="170"/>
    </location>
</feature>
<dbReference type="InterPro" id="IPR042099">
    <property type="entry name" value="ANL_N_sf"/>
</dbReference>
<gene>
    <name evidence="5" type="ORF">MNEG_8922</name>
</gene>
<feature type="domain" description="AMP-binding enzyme C-terminal" evidence="4">
    <location>
        <begin position="506"/>
        <end position="568"/>
    </location>
</feature>
<evidence type="ECO:0000256" key="2">
    <source>
        <dbReference type="SAM" id="MobiDB-lite"/>
    </source>
</evidence>
<dbReference type="SUPFAM" id="SSF56801">
    <property type="entry name" value="Acetyl-CoA synthetase-like"/>
    <property type="match status" value="2"/>
</dbReference>
<accession>A0A0D2MY03</accession>
<dbReference type="Pfam" id="PF13193">
    <property type="entry name" value="AMP-binding_C"/>
    <property type="match status" value="1"/>
</dbReference>
<dbReference type="GeneID" id="25741797"/>
<keyword evidence="5" id="KW-0436">Ligase</keyword>
<sequence length="582" mass="61458">MDVVRAAQRHASSIAVRAAGRAIRYRDLLGSSEQLAAQIVHQLPPRPPGAEHGPRIGIYAEPGFGYVASTWAAWMAGGVAVPLAVSHPPAEIDYVIKDAGVSLVLAPESSVSKLEATVHAAGSSLHVLDPSLFSSAVPDADAGPSAGSPGPDEQRHASHAGAGGSGREEGSGALIIYTSGTTGRPKGALHTHGSLSAQVGCLVDAWRWAASDRILHALPLHHIHGIVNALHCAHAAGACVDFMTSFQPNAAWRRLRDDDITVLMAVPTMYTFLLMAYDKAPPDQKPALREAASKLRLAVSGSAAAPVALLERWREVSGQTLLERYGMTETGMILSNPYEGERRAGFVGLPLPGVRVQVAQDADAPSGVDPDPSSGEPLTGDLRVGGPFLFKEYWGRPEATADAFDANGFFKTGDVVGLEGRPPYFRVRGTAAPADSQPSHQLTARCAVRAAAARCHLRGARLDAGLFRVAASPALRRIKPILGRASVDIIKSNAFKVSALEVEGAVLESDAVQGEAITALVVLKEGATLGPDPAAVLRAFCTERLPKYKVPSAWRLLQQPLPRNAMGKINKKDLVRRLGDLE</sequence>
<dbReference type="InterPro" id="IPR020845">
    <property type="entry name" value="AMP-binding_CS"/>
</dbReference>
<protein>
    <submittedName>
        <fullName evidence="5">AMP-dependent synthetase and ligase</fullName>
        <ecNumber evidence="5">6.2.1.3</ecNumber>
    </submittedName>
</protein>
<dbReference type="Pfam" id="PF00501">
    <property type="entry name" value="AMP-binding"/>
    <property type="match status" value="1"/>
</dbReference>
<dbReference type="InterPro" id="IPR045851">
    <property type="entry name" value="AMP-bd_C_sf"/>
</dbReference>
<dbReference type="GO" id="GO:0004467">
    <property type="term" value="F:long-chain fatty acid-CoA ligase activity"/>
    <property type="evidence" value="ECO:0007669"/>
    <property type="project" value="UniProtKB-EC"/>
</dbReference>
<name>A0A0D2MY03_9CHLO</name>
<evidence type="ECO:0000259" key="3">
    <source>
        <dbReference type="Pfam" id="PF00501"/>
    </source>
</evidence>
<evidence type="ECO:0000256" key="1">
    <source>
        <dbReference type="ARBA" id="ARBA00006432"/>
    </source>
</evidence>
<evidence type="ECO:0000259" key="4">
    <source>
        <dbReference type="Pfam" id="PF13193"/>
    </source>
</evidence>
<evidence type="ECO:0000313" key="6">
    <source>
        <dbReference type="Proteomes" id="UP000054498"/>
    </source>
</evidence>
<proteinExistence type="inferred from homology"/>
<comment type="similarity">
    <text evidence="1">Belongs to the ATP-dependent AMP-binding enzyme family.</text>
</comment>
<dbReference type="KEGG" id="mng:MNEG_8922"/>
<organism evidence="5 6">
    <name type="scientific">Monoraphidium neglectum</name>
    <dbReference type="NCBI Taxonomy" id="145388"/>
    <lineage>
        <taxon>Eukaryota</taxon>
        <taxon>Viridiplantae</taxon>
        <taxon>Chlorophyta</taxon>
        <taxon>core chlorophytes</taxon>
        <taxon>Chlorophyceae</taxon>
        <taxon>CS clade</taxon>
        <taxon>Sphaeropleales</taxon>
        <taxon>Selenastraceae</taxon>
        <taxon>Monoraphidium</taxon>
    </lineage>
</organism>
<dbReference type="InterPro" id="IPR000873">
    <property type="entry name" value="AMP-dep_synth/lig_dom"/>
</dbReference>
<dbReference type="EMBL" id="KK101977">
    <property type="protein sequence ID" value="KIY99040.1"/>
    <property type="molecule type" value="Genomic_DNA"/>
</dbReference>
<keyword evidence="6" id="KW-1185">Reference proteome</keyword>
<dbReference type="RefSeq" id="XP_013898060.1">
    <property type="nucleotide sequence ID" value="XM_014042606.1"/>
</dbReference>
<dbReference type="STRING" id="145388.A0A0D2MY03"/>
<dbReference type="OrthoDB" id="2962993at2759"/>
<dbReference type="PANTHER" id="PTHR43201">
    <property type="entry name" value="ACYL-COA SYNTHETASE"/>
    <property type="match status" value="1"/>
</dbReference>
<feature type="domain" description="AMP-dependent synthetase/ligase" evidence="3">
    <location>
        <begin position="5"/>
        <end position="394"/>
    </location>
</feature>
<dbReference type="PROSITE" id="PS00455">
    <property type="entry name" value="AMP_BINDING"/>
    <property type="match status" value="1"/>
</dbReference>
<dbReference type="EC" id="6.2.1.3" evidence="5"/>
<evidence type="ECO:0000313" key="5">
    <source>
        <dbReference type="EMBL" id="KIY99040.1"/>
    </source>
</evidence>
<dbReference type="PANTHER" id="PTHR43201:SF8">
    <property type="entry name" value="ACYL-COA SYNTHETASE FAMILY MEMBER 3"/>
    <property type="match status" value="1"/>
</dbReference>
<feature type="region of interest" description="Disordered" evidence="2">
    <location>
        <begin position="361"/>
        <end position="380"/>
    </location>
</feature>
<reference evidence="5 6" key="1">
    <citation type="journal article" date="2013" name="BMC Genomics">
        <title>Reconstruction of the lipid metabolism for the microalga Monoraphidium neglectum from its genome sequence reveals characteristics suitable for biofuel production.</title>
        <authorList>
            <person name="Bogen C."/>
            <person name="Al-Dilaimi A."/>
            <person name="Albersmeier A."/>
            <person name="Wichmann J."/>
            <person name="Grundmann M."/>
            <person name="Rupp O."/>
            <person name="Lauersen K.J."/>
            <person name="Blifernez-Klassen O."/>
            <person name="Kalinowski J."/>
            <person name="Goesmann A."/>
            <person name="Mussgnug J.H."/>
            <person name="Kruse O."/>
        </authorList>
    </citation>
    <scope>NUCLEOTIDE SEQUENCE [LARGE SCALE GENOMIC DNA]</scope>
    <source>
        <strain evidence="5 6">SAG 48.87</strain>
    </source>
</reference>
<dbReference type="InterPro" id="IPR025110">
    <property type="entry name" value="AMP-bd_C"/>
</dbReference>